<evidence type="ECO:0000313" key="3">
    <source>
        <dbReference type="Proteomes" id="UP000092443"/>
    </source>
</evidence>
<keyword evidence="3" id="KW-1185">Reference proteome</keyword>
<dbReference type="GO" id="GO:0006887">
    <property type="term" value="P:exocytosis"/>
    <property type="evidence" value="ECO:0007669"/>
    <property type="project" value="TreeGrafter"/>
</dbReference>
<dbReference type="Pfam" id="PF10152">
    <property type="entry name" value="CCDC53"/>
    <property type="match status" value="1"/>
</dbReference>
<reference evidence="4" key="1">
    <citation type="submission" date="2025-08" db="UniProtKB">
        <authorList>
            <consortium name="RefSeq"/>
        </authorList>
    </citation>
    <scope>IDENTIFICATION</scope>
    <source>
        <tissue evidence="4">Whole body pupa</tissue>
    </source>
</reference>
<dbReference type="KEGG" id="gfs:119634080"/>
<dbReference type="PANTHER" id="PTHR13015:SF0">
    <property type="entry name" value="WASH COMPLEX SUBUNIT 3"/>
    <property type="match status" value="1"/>
</dbReference>
<dbReference type="PANTHER" id="PTHR13015">
    <property type="entry name" value="PROTEIN AD-016-RELATED"/>
    <property type="match status" value="1"/>
</dbReference>
<accession>A0A8U0WF76</accession>
<feature type="compositionally biased region" description="Basic and acidic residues" evidence="2">
    <location>
        <begin position="82"/>
        <end position="104"/>
    </location>
</feature>
<gene>
    <name evidence="4" type="primary">LOC119634080</name>
</gene>
<dbReference type="GeneID" id="119634080"/>
<feature type="region of interest" description="Disordered" evidence="2">
    <location>
        <begin position="82"/>
        <end position="116"/>
    </location>
</feature>
<dbReference type="InterPro" id="IPR019309">
    <property type="entry name" value="WASHC3"/>
</dbReference>
<evidence type="ECO:0000313" key="4">
    <source>
        <dbReference type="RefSeq" id="XP_037883941.1"/>
    </source>
</evidence>
<dbReference type="Proteomes" id="UP000092443">
    <property type="component" value="Unplaced"/>
</dbReference>
<comment type="similarity">
    <text evidence="1">Belongs to the CCDC53 family.</text>
</comment>
<evidence type="ECO:0000256" key="2">
    <source>
        <dbReference type="SAM" id="MobiDB-lite"/>
    </source>
</evidence>
<sequence length="170" mass="19238">MDASEILIQNVDKTQLPPLHQKRILAFVNNFLISSCSFLNEFVVKCETKFIELERKLQKVEAALIILEAKLASIPDEEFKGSEIPATEKLENELESSSKEMPFEKEEEEKEQGHQGVKACDHELFKKYFKMVQVGVPTQAVKIKMQAEGLDPNILDNPNTSITSNTDIIS</sequence>
<name>A0A8U0WF76_9MUSC</name>
<dbReference type="RefSeq" id="XP_037883941.1">
    <property type="nucleotide sequence ID" value="XM_038028013.1"/>
</dbReference>
<dbReference type="GO" id="GO:0071203">
    <property type="term" value="C:WASH complex"/>
    <property type="evidence" value="ECO:0007669"/>
    <property type="project" value="InterPro"/>
</dbReference>
<protein>
    <submittedName>
        <fullName evidence="4">WASH complex subunit 3 isoform X1</fullName>
    </submittedName>
</protein>
<proteinExistence type="inferred from homology"/>
<dbReference type="GO" id="GO:0030041">
    <property type="term" value="P:actin filament polymerization"/>
    <property type="evidence" value="ECO:0007669"/>
    <property type="project" value="TreeGrafter"/>
</dbReference>
<evidence type="ECO:0000256" key="1">
    <source>
        <dbReference type="ARBA" id="ARBA00006290"/>
    </source>
</evidence>
<organism evidence="3 4">
    <name type="scientific">Glossina fuscipes</name>
    <dbReference type="NCBI Taxonomy" id="7396"/>
    <lineage>
        <taxon>Eukaryota</taxon>
        <taxon>Metazoa</taxon>
        <taxon>Ecdysozoa</taxon>
        <taxon>Arthropoda</taxon>
        <taxon>Hexapoda</taxon>
        <taxon>Insecta</taxon>
        <taxon>Pterygota</taxon>
        <taxon>Neoptera</taxon>
        <taxon>Endopterygota</taxon>
        <taxon>Diptera</taxon>
        <taxon>Brachycera</taxon>
        <taxon>Muscomorpha</taxon>
        <taxon>Hippoboscoidea</taxon>
        <taxon>Glossinidae</taxon>
        <taxon>Glossina</taxon>
    </lineage>
</organism>
<dbReference type="AlphaFoldDB" id="A0A8U0WF76"/>